<dbReference type="InterPro" id="IPR001333">
    <property type="entry name" value="Peptidase_M32_Taq"/>
</dbReference>
<evidence type="ECO:0000256" key="3">
    <source>
        <dbReference type="ARBA" id="ARBA00022723"/>
    </source>
</evidence>
<keyword evidence="9" id="KW-0862">Zinc</keyword>
<dbReference type="GO" id="GO:0008270">
    <property type="term" value="F:zinc ion binding"/>
    <property type="evidence" value="ECO:0007669"/>
    <property type="project" value="UniProtKB-ARBA"/>
</dbReference>
<dbReference type="PROSITE" id="PS52034">
    <property type="entry name" value="PEPTIDASE_M32"/>
    <property type="match status" value="1"/>
</dbReference>
<protein>
    <recommendedName>
        <fullName evidence="8">Metal-dependent carboxypeptidase</fullName>
        <ecNumber evidence="8">3.4.17.19</ecNumber>
    </recommendedName>
</protein>
<feature type="binding site" evidence="9">
    <location>
        <position position="297"/>
    </location>
    <ligand>
        <name>Zn(2+)</name>
        <dbReference type="ChEBI" id="CHEBI:29105"/>
        <note>catalytic</note>
    </ligand>
</feature>
<proteinExistence type="inferred from homology"/>
<feature type="binding site" evidence="9">
    <location>
        <position position="271"/>
    </location>
    <ligand>
        <name>Zn(2+)</name>
        <dbReference type="ChEBI" id="CHEBI:29105"/>
        <note>catalytic</note>
    </ligand>
</feature>
<evidence type="ECO:0000256" key="2">
    <source>
        <dbReference type="ARBA" id="ARBA00022670"/>
    </source>
</evidence>
<reference evidence="11 12" key="1">
    <citation type="submission" date="2017-04" db="EMBL/GenBank/DDBJ databases">
        <authorList>
            <person name="Afonso C.L."/>
            <person name="Miller P.J."/>
            <person name="Scott M.A."/>
            <person name="Spackman E."/>
            <person name="Goraichik I."/>
            <person name="Dimitrov K.M."/>
            <person name="Suarez D.L."/>
            <person name="Swayne D.E."/>
        </authorList>
    </citation>
    <scope>NUCLEOTIDE SEQUENCE [LARGE SCALE GENOMIC DNA]</scope>
    <source>
        <strain evidence="11 12">DSM 12555</strain>
    </source>
</reference>
<keyword evidence="12" id="KW-1185">Reference proteome</keyword>
<keyword evidence="4 8" id="KW-0378">Hydrolase</keyword>
<evidence type="ECO:0000256" key="7">
    <source>
        <dbReference type="ARBA" id="ARBA00061580"/>
    </source>
</evidence>
<dbReference type="STRING" id="1121291.SAMN02745134_03902"/>
<comment type="catalytic activity">
    <reaction evidence="6 8">
        <text>Release of a C-terminal amino acid with broad specificity, except for -Pro.</text>
        <dbReference type="EC" id="3.4.17.19"/>
    </reaction>
</comment>
<dbReference type="SUPFAM" id="SSF55486">
    <property type="entry name" value="Metalloproteases ('zincins'), catalytic domain"/>
    <property type="match status" value="1"/>
</dbReference>
<dbReference type="AlphaFoldDB" id="A0A1W1Y0Y5"/>
<comment type="function">
    <text evidence="8">Broad specificity carboxypetidase that releases amino acids sequentially from the C-terminus, including neutral, aromatic, polar and basic residues.</text>
</comment>
<evidence type="ECO:0000256" key="9">
    <source>
        <dbReference type="PIRSR" id="PIRSR006615-1"/>
    </source>
</evidence>
<name>A0A1W1Y0Y5_9CLOT</name>
<dbReference type="PANTHER" id="PTHR34217">
    <property type="entry name" value="METAL-DEPENDENT CARBOXYPEPTIDASE"/>
    <property type="match status" value="1"/>
</dbReference>
<gene>
    <name evidence="11" type="ORF">SAMN02745134_03902</name>
</gene>
<dbReference type="PRINTS" id="PR00998">
    <property type="entry name" value="CRBOXYPTASET"/>
</dbReference>
<feature type="active site" description="Proton donor/acceptor" evidence="10">
    <location>
        <position position="268"/>
    </location>
</feature>
<accession>A0A1W1Y0Y5</accession>
<evidence type="ECO:0000256" key="5">
    <source>
        <dbReference type="ARBA" id="ARBA00023049"/>
    </source>
</evidence>
<dbReference type="OrthoDB" id="9772308at2"/>
<dbReference type="Pfam" id="PF02074">
    <property type="entry name" value="Peptidase_M32"/>
    <property type="match status" value="1"/>
</dbReference>
<keyword evidence="3 8" id="KW-0479">Metal-binding</keyword>
<dbReference type="EC" id="3.4.17.19" evidence="8"/>
<dbReference type="CDD" id="cd06460">
    <property type="entry name" value="M32_Taq"/>
    <property type="match status" value="1"/>
</dbReference>
<evidence type="ECO:0000256" key="1">
    <source>
        <dbReference type="ARBA" id="ARBA00022645"/>
    </source>
</evidence>
<keyword evidence="5 8" id="KW-0482">Metalloprotease</keyword>
<evidence type="ECO:0000313" key="12">
    <source>
        <dbReference type="Proteomes" id="UP000192468"/>
    </source>
</evidence>
<dbReference type="PIRSF" id="PIRSF006615">
    <property type="entry name" value="Zn_crbxpep_Taq"/>
    <property type="match status" value="1"/>
</dbReference>
<dbReference type="PANTHER" id="PTHR34217:SF1">
    <property type="entry name" value="CARBOXYPEPTIDASE 1"/>
    <property type="match status" value="1"/>
</dbReference>
<dbReference type="GO" id="GO:0006508">
    <property type="term" value="P:proteolysis"/>
    <property type="evidence" value="ECO:0007669"/>
    <property type="project" value="UniProtKB-UniRule"/>
</dbReference>
<evidence type="ECO:0000256" key="8">
    <source>
        <dbReference type="PIRNR" id="PIRNR006615"/>
    </source>
</evidence>
<dbReference type="FunFam" id="1.10.1370.30:FF:000003">
    <property type="entry name" value="Thermostable carboxypeptidase 1"/>
    <property type="match status" value="1"/>
</dbReference>
<feature type="binding site" evidence="9">
    <location>
        <position position="267"/>
    </location>
    <ligand>
        <name>Zn(2+)</name>
        <dbReference type="ChEBI" id="CHEBI:29105"/>
        <note>catalytic</note>
    </ligand>
</feature>
<keyword evidence="1 8" id="KW-0121">Carboxypeptidase</keyword>
<dbReference type="GO" id="GO:0004181">
    <property type="term" value="F:metallocarboxypeptidase activity"/>
    <property type="evidence" value="ECO:0007669"/>
    <property type="project" value="UniProtKB-UniRule"/>
</dbReference>
<dbReference type="EMBL" id="FWXH01000046">
    <property type="protein sequence ID" value="SMC29451.1"/>
    <property type="molecule type" value="Genomic_DNA"/>
</dbReference>
<sequence length="502" mass="58761">MDKCVENKLNELREYLKKIEYINSSIALLQWDSMINMPKKAIQYRSQMLGYLSGESYKLSTSEEIKGYIEYFKDIDGLNDTEKAIISNIRREYERTKKIPEKEYKDYVMDGSLSGSAWEEAKEKSDFKIFEPHLKKMVEYNQRFVEYWGYEGNKYNALLDIYEPGINTEKLDALFGQLRDAIVKLLKKIRESQYKPNTEFFTKSFSKESQEVFAKKIMDKMEYDYKGAGRFDESVHPFTTNFGNKDVRITTHYYENDFRSALFSFIHESGHAIYEQDIPDDLQGTLLATGASMGIHESQSRFYENIIGRSKAFWEFFYPKALEIFPQFKGVTLDEFYDGINDVNPSLIRTEADELTYSLHIIIRYEIEKALINGDIEVKDLPRIWNEKYKEYLGVESENDAEGVLQDVHWSDGSFGYFPSYALGNLYGAQFLKKMEENIPELFTEIAKGNLNIVHNWLKDNIHKYGAIYKPVDLIKKVTGEELTAKYFIDYLNSKYTGIYSK</sequence>
<comment type="cofactor">
    <cofactor evidence="9">
        <name>Zn(2+)</name>
        <dbReference type="ChEBI" id="CHEBI:29105"/>
    </cofactor>
    <text evidence="9">Binds 1 zinc ion per subunit.</text>
</comment>
<dbReference type="RefSeq" id="WP_084117861.1">
    <property type="nucleotide sequence ID" value="NZ_FWXH01000046.1"/>
</dbReference>
<dbReference type="Proteomes" id="UP000192468">
    <property type="component" value="Unassembled WGS sequence"/>
</dbReference>
<evidence type="ECO:0000256" key="10">
    <source>
        <dbReference type="PIRSR" id="PIRSR006615-2"/>
    </source>
</evidence>
<comment type="similarity">
    <text evidence="7 8">Belongs to the peptidase M32 family.</text>
</comment>
<evidence type="ECO:0000256" key="6">
    <source>
        <dbReference type="ARBA" id="ARBA00052755"/>
    </source>
</evidence>
<dbReference type="Gene3D" id="1.10.1370.30">
    <property type="match status" value="1"/>
</dbReference>
<evidence type="ECO:0000313" key="11">
    <source>
        <dbReference type="EMBL" id="SMC29451.1"/>
    </source>
</evidence>
<evidence type="ECO:0000256" key="4">
    <source>
        <dbReference type="ARBA" id="ARBA00022801"/>
    </source>
</evidence>
<keyword evidence="2 8" id="KW-0645">Protease</keyword>
<organism evidence="11 12">
    <name type="scientific">Clostridium acidisoli DSM 12555</name>
    <dbReference type="NCBI Taxonomy" id="1121291"/>
    <lineage>
        <taxon>Bacteria</taxon>
        <taxon>Bacillati</taxon>
        <taxon>Bacillota</taxon>
        <taxon>Clostridia</taxon>
        <taxon>Eubacteriales</taxon>
        <taxon>Clostridiaceae</taxon>
        <taxon>Clostridium</taxon>
    </lineage>
</organism>